<evidence type="ECO:0000313" key="1">
    <source>
        <dbReference type="EMBL" id="KHN44206.1"/>
    </source>
</evidence>
<accession>A0A0B2SBS8</accession>
<gene>
    <name evidence="1" type="ORF">glysoja_045697</name>
</gene>
<dbReference type="PANTHER" id="PTHR35482">
    <property type="entry name" value="CYTOCHROME C OXIDASE SUBUNIT"/>
    <property type="match status" value="1"/>
</dbReference>
<dbReference type="Proteomes" id="UP000053555">
    <property type="component" value="Unassembled WGS sequence"/>
</dbReference>
<dbReference type="EMBL" id="KN643301">
    <property type="protein sequence ID" value="KHN44206.1"/>
    <property type="molecule type" value="Genomic_DNA"/>
</dbReference>
<dbReference type="PANTHER" id="PTHR35482:SF1">
    <property type="entry name" value="CYTOCHROME C OXIDASE SUBUNIT"/>
    <property type="match status" value="1"/>
</dbReference>
<sequence>MNNISLYQVPLQKYVDMMELQIGISTHLNDKTTRELPPGLVPITNKEDESELYKPKVSTWGVFRRPGNLSKTFSGGRVICPGEVLESKEEKIVKEARTKQLLAAYNKKTGLNVDPKLKFEYEEVSIYSDHQILLRLFPSFIHGFPFYAHCWAFFLS</sequence>
<dbReference type="AlphaFoldDB" id="A0A0B2SBS8"/>
<organism evidence="1">
    <name type="scientific">Glycine soja</name>
    <name type="common">Wild soybean</name>
    <dbReference type="NCBI Taxonomy" id="3848"/>
    <lineage>
        <taxon>Eukaryota</taxon>
        <taxon>Viridiplantae</taxon>
        <taxon>Streptophyta</taxon>
        <taxon>Embryophyta</taxon>
        <taxon>Tracheophyta</taxon>
        <taxon>Spermatophyta</taxon>
        <taxon>Magnoliopsida</taxon>
        <taxon>eudicotyledons</taxon>
        <taxon>Gunneridae</taxon>
        <taxon>Pentapetalae</taxon>
        <taxon>rosids</taxon>
        <taxon>fabids</taxon>
        <taxon>Fabales</taxon>
        <taxon>Fabaceae</taxon>
        <taxon>Papilionoideae</taxon>
        <taxon>50 kb inversion clade</taxon>
        <taxon>NPAAA clade</taxon>
        <taxon>indigoferoid/millettioid clade</taxon>
        <taxon>Phaseoleae</taxon>
        <taxon>Glycine</taxon>
        <taxon>Glycine subgen. Soja</taxon>
    </lineage>
</organism>
<protein>
    <submittedName>
        <fullName evidence="1">Uncharacterized protein</fullName>
    </submittedName>
</protein>
<proteinExistence type="predicted"/>
<reference evidence="1" key="1">
    <citation type="submission" date="2014-07" db="EMBL/GenBank/DDBJ databases">
        <title>Identification of a novel salt tolerance gene in wild soybean by whole-genome sequencing.</title>
        <authorList>
            <person name="Lam H.-M."/>
            <person name="Qi X."/>
            <person name="Li M.-W."/>
            <person name="Liu X."/>
            <person name="Xie M."/>
            <person name="Ni M."/>
            <person name="Xu X."/>
        </authorList>
    </citation>
    <scope>NUCLEOTIDE SEQUENCE [LARGE SCALE GENOMIC DNA]</scope>
    <source>
        <tissue evidence="1">Root</tissue>
    </source>
</reference>
<name>A0A0B2SBS8_GLYSO</name>